<organism evidence="1 2">
    <name type="scientific">Camellia lanceoleosa</name>
    <dbReference type="NCBI Taxonomy" id="1840588"/>
    <lineage>
        <taxon>Eukaryota</taxon>
        <taxon>Viridiplantae</taxon>
        <taxon>Streptophyta</taxon>
        <taxon>Embryophyta</taxon>
        <taxon>Tracheophyta</taxon>
        <taxon>Spermatophyta</taxon>
        <taxon>Magnoliopsida</taxon>
        <taxon>eudicotyledons</taxon>
        <taxon>Gunneridae</taxon>
        <taxon>Pentapetalae</taxon>
        <taxon>asterids</taxon>
        <taxon>Ericales</taxon>
        <taxon>Theaceae</taxon>
        <taxon>Camellia</taxon>
    </lineage>
</organism>
<name>A0ACC0I3M0_9ERIC</name>
<evidence type="ECO:0000313" key="1">
    <source>
        <dbReference type="EMBL" id="KAI8019838.1"/>
    </source>
</evidence>
<proteinExistence type="predicted"/>
<protein>
    <submittedName>
        <fullName evidence="1">BTB/POZ domain-containing protein</fullName>
    </submittedName>
</protein>
<dbReference type="EMBL" id="CM045759">
    <property type="protein sequence ID" value="KAI8019838.1"/>
    <property type="molecule type" value="Genomic_DNA"/>
</dbReference>
<gene>
    <name evidence="1" type="ORF">LOK49_LG04G00787</name>
</gene>
<sequence>MAIHNNIQVKFNVGGKIFQTTTSTLANAGHNSFFGKMFDKNWNLQTYNSADDDGNYFIDRKPDCFAVLLDLLRTGELYIPSNIPEKLLHREALFYGLLDNVRSAKCGQFDGNRLRFSHSVTGQAPGDGTAIRGSPDGGCCVVHDIMVHVYDWMLEEHPPINLDDQRVYDIGWVDSETIVVSAGGGGMGLFSAATGELRHRFQVTNEDHQVKSYTAGALSFNSDYKIFSSCKGENNKEYGIGVWDQLTGKQIEFYYDQYGWSLGEANRLQWLHGTNCLMVATVT</sequence>
<comment type="caution">
    <text evidence="1">The sequence shown here is derived from an EMBL/GenBank/DDBJ whole genome shotgun (WGS) entry which is preliminary data.</text>
</comment>
<accession>A0ACC0I3M0</accession>
<evidence type="ECO:0000313" key="2">
    <source>
        <dbReference type="Proteomes" id="UP001060215"/>
    </source>
</evidence>
<keyword evidence="2" id="KW-1185">Reference proteome</keyword>
<dbReference type="Proteomes" id="UP001060215">
    <property type="component" value="Chromosome 2"/>
</dbReference>
<reference evidence="1 2" key="1">
    <citation type="journal article" date="2022" name="Plant J.">
        <title>Chromosome-level genome of Camellia lanceoleosa provides a valuable resource for understanding genome evolution and self-incompatibility.</title>
        <authorList>
            <person name="Gong W."/>
            <person name="Xiao S."/>
            <person name="Wang L."/>
            <person name="Liao Z."/>
            <person name="Chang Y."/>
            <person name="Mo W."/>
            <person name="Hu G."/>
            <person name="Li W."/>
            <person name="Zhao G."/>
            <person name="Zhu H."/>
            <person name="Hu X."/>
            <person name="Ji K."/>
            <person name="Xiang X."/>
            <person name="Song Q."/>
            <person name="Yuan D."/>
            <person name="Jin S."/>
            <person name="Zhang L."/>
        </authorList>
    </citation>
    <scope>NUCLEOTIDE SEQUENCE [LARGE SCALE GENOMIC DNA]</scope>
    <source>
        <strain evidence="1">SQ_2022a</strain>
    </source>
</reference>